<evidence type="ECO:0000313" key="2">
    <source>
        <dbReference type="EMBL" id="KNZ44716.1"/>
    </source>
</evidence>
<proteinExistence type="predicted"/>
<dbReference type="AlphaFoldDB" id="A0A0L6U877"/>
<dbReference type="VEuPathDB" id="FungiDB:VP01_889g1"/>
<evidence type="ECO:0000259" key="1">
    <source>
        <dbReference type="Pfam" id="PF05699"/>
    </source>
</evidence>
<dbReference type="Proteomes" id="UP000037035">
    <property type="component" value="Unassembled WGS sequence"/>
</dbReference>
<reference evidence="2 3" key="1">
    <citation type="submission" date="2015-08" db="EMBL/GenBank/DDBJ databases">
        <title>Next Generation Sequencing and Analysis of the Genome of Puccinia sorghi L Schw, the Causal Agent of Maize Common Rust.</title>
        <authorList>
            <person name="Rochi L."/>
            <person name="Burguener G."/>
            <person name="Darino M."/>
            <person name="Turjanski A."/>
            <person name="Kreff E."/>
            <person name="Dieguez M.J."/>
            <person name="Sacco F."/>
        </authorList>
    </citation>
    <scope>NUCLEOTIDE SEQUENCE [LARGE SCALE GENOMIC DNA]</scope>
    <source>
        <strain evidence="2 3">RO10H11247</strain>
    </source>
</reference>
<dbReference type="OrthoDB" id="1607513at2759"/>
<dbReference type="GO" id="GO:0046983">
    <property type="term" value="F:protein dimerization activity"/>
    <property type="evidence" value="ECO:0007669"/>
    <property type="project" value="InterPro"/>
</dbReference>
<dbReference type="SUPFAM" id="SSF53098">
    <property type="entry name" value="Ribonuclease H-like"/>
    <property type="match status" value="1"/>
</dbReference>
<dbReference type="EMBL" id="LAVV01014492">
    <property type="protein sequence ID" value="KNZ44716.1"/>
    <property type="molecule type" value="Genomic_DNA"/>
</dbReference>
<sequence>MTQGAVFVFCDVQLRNLRSPHDLHFPGVKEKKFNGVTLQIGSTLVVWTSPNTMAFLGISSHTITNNCYLIDVDIGMPQFHRSPLVLTFPKCLLRSWKAKISLNVCLALQTLTQATNQPLLPGELTLEQMEKPMHISNITDCIWSQSTKFLCSSKYSTLNISIFSLLCRIPLHFVQSYLILASRWDKLKKTLILFEKKSVLISVHQPFYPTLKWKPKILIEALSRCGSNQVVNNLAFEIQDYLHTSSEGPKTDLLKYWCSMMSIYPSLAEMVRCFLAINATSAPSESLLAASIEHLL</sequence>
<organism evidence="2 3">
    <name type="scientific">Puccinia sorghi</name>
    <dbReference type="NCBI Taxonomy" id="27349"/>
    <lineage>
        <taxon>Eukaryota</taxon>
        <taxon>Fungi</taxon>
        <taxon>Dikarya</taxon>
        <taxon>Basidiomycota</taxon>
        <taxon>Pucciniomycotina</taxon>
        <taxon>Pucciniomycetes</taxon>
        <taxon>Pucciniales</taxon>
        <taxon>Pucciniaceae</taxon>
        <taxon>Puccinia</taxon>
    </lineage>
</organism>
<dbReference type="InterPro" id="IPR012337">
    <property type="entry name" value="RNaseH-like_sf"/>
</dbReference>
<accession>A0A0L6U877</accession>
<dbReference type="Pfam" id="PF05699">
    <property type="entry name" value="Dimer_Tnp_hAT"/>
    <property type="match status" value="1"/>
</dbReference>
<keyword evidence="3" id="KW-1185">Reference proteome</keyword>
<evidence type="ECO:0000313" key="3">
    <source>
        <dbReference type="Proteomes" id="UP000037035"/>
    </source>
</evidence>
<dbReference type="InterPro" id="IPR008906">
    <property type="entry name" value="HATC_C_dom"/>
</dbReference>
<gene>
    <name evidence="2" type="ORF">VP01_889g1</name>
</gene>
<comment type="caution">
    <text evidence="2">The sequence shown here is derived from an EMBL/GenBank/DDBJ whole genome shotgun (WGS) entry which is preliminary data.</text>
</comment>
<feature type="domain" description="HAT C-terminal dimerisation" evidence="1">
    <location>
        <begin position="238"/>
        <end position="292"/>
    </location>
</feature>
<name>A0A0L6U877_9BASI</name>
<protein>
    <recommendedName>
        <fullName evidence="1">HAT C-terminal dimerisation domain-containing protein</fullName>
    </recommendedName>
</protein>